<dbReference type="InterPro" id="IPR036052">
    <property type="entry name" value="TrpB-like_PALP_sf"/>
</dbReference>
<reference evidence="4 5" key="1">
    <citation type="submission" date="2018-06" db="EMBL/GenBank/DDBJ databases">
        <authorList>
            <consortium name="Pathogen Informatics"/>
            <person name="Doyle S."/>
        </authorList>
    </citation>
    <scope>NUCLEOTIDE SEQUENCE [LARGE SCALE GENOMIC DNA]</scope>
    <source>
        <strain evidence="4 5">NCTC8622</strain>
    </source>
</reference>
<dbReference type="PANTHER" id="PTHR42937">
    <property type="match status" value="1"/>
</dbReference>
<feature type="domain" description="Tryptophan synthase beta chain-like PALP" evidence="3">
    <location>
        <begin position="11"/>
        <end position="91"/>
    </location>
</feature>
<dbReference type="GO" id="GO:0008838">
    <property type="term" value="F:diaminopropionate ammonia-lyase activity"/>
    <property type="evidence" value="ECO:0007669"/>
    <property type="project" value="UniProtKB-EC"/>
</dbReference>
<sequence>MPSAKNDFRDHTDGNHGRGVAWAAQQLGQNAVIYMPKGSAQERVDAILNLGAECIVTDMNYDDTVRLTMQHAQQHGWEVVQDTAWEGYTQIQPGSCKATQPWQMKPSSKCVKWA</sequence>
<keyword evidence="4" id="KW-0456">Lyase</keyword>
<keyword evidence="2" id="KW-0663">Pyridoxal phosphate</keyword>
<dbReference type="Proteomes" id="UP000254079">
    <property type="component" value="Unassembled WGS sequence"/>
</dbReference>
<dbReference type="EMBL" id="UGCP01000002">
    <property type="protein sequence ID" value="STI88183.1"/>
    <property type="molecule type" value="Genomic_DNA"/>
</dbReference>
<dbReference type="InterPro" id="IPR001926">
    <property type="entry name" value="TrpB-like_PALP"/>
</dbReference>
<gene>
    <name evidence="4" type="primary">dpaL_2</name>
    <name evidence="4" type="ORF">NCTC8622_07377</name>
</gene>
<protein>
    <submittedName>
        <fullName evidence="4">Putative diaminopropionate ammonia-lyase</fullName>
        <ecNumber evidence="4">4.3.1.15</ecNumber>
    </submittedName>
</protein>
<evidence type="ECO:0000256" key="1">
    <source>
        <dbReference type="ARBA" id="ARBA00001933"/>
    </source>
</evidence>
<dbReference type="SUPFAM" id="SSF53686">
    <property type="entry name" value="Tryptophan synthase beta subunit-like PLP-dependent enzymes"/>
    <property type="match status" value="1"/>
</dbReference>
<accession>A0A376UGW4</accession>
<evidence type="ECO:0000259" key="3">
    <source>
        <dbReference type="Pfam" id="PF00291"/>
    </source>
</evidence>
<evidence type="ECO:0000313" key="4">
    <source>
        <dbReference type="EMBL" id="STI88183.1"/>
    </source>
</evidence>
<organism evidence="4 5">
    <name type="scientific">Escherichia coli</name>
    <dbReference type="NCBI Taxonomy" id="562"/>
    <lineage>
        <taxon>Bacteria</taxon>
        <taxon>Pseudomonadati</taxon>
        <taxon>Pseudomonadota</taxon>
        <taxon>Gammaproteobacteria</taxon>
        <taxon>Enterobacterales</taxon>
        <taxon>Enterobacteriaceae</taxon>
        <taxon>Escherichia</taxon>
    </lineage>
</organism>
<dbReference type="Gene3D" id="3.40.50.1100">
    <property type="match status" value="1"/>
</dbReference>
<evidence type="ECO:0000313" key="5">
    <source>
        <dbReference type="Proteomes" id="UP000254079"/>
    </source>
</evidence>
<dbReference type="Pfam" id="PF00291">
    <property type="entry name" value="PALP"/>
    <property type="match status" value="1"/>
</dbReference>
<dbReference type="PANTHER" id="PTHR42937:SF1">
    <property type="entry name" value="DIAMINOPROPIONATE AMMONIA-LYASE"/>
    <property type="match status" value="1"/>
</dbReference>
<dbReference type="AlphaFoldDB" id="A0A376UGW4"/>
<dbReference type="CDD" id="cd00640">
    <property type="entry name" value="Trp-synth-beta_II"/>
    <property type="match status" value="1"/>
</dbReference>
<name>A0A376UGW4_ECOLX</name>
<evidence type="ECO:0000256" key="2">
    <source>
        <dbReference type="ARBA" id="ARBA00022898"/>
    </source>
</evidence>
<dbReference type="EC" id="4.3.1.15" evidence="4"/>
<proteinExistence type="predicted"/>
<comment type="cofactor">
    <cofactor evidence="1">
        <name>pyridoxal 5'-phosphate</name>
        <dbReference type="ChEBI" id="CHEBI:597326"/>
    </cofactor>
</comment>